<dbReference type="KEGG" id="acae:HYG86_05655"/>
<dbReference type="GO" id="GO:0006355">
    <property type="term" value="P:regulation of DNA-templated transcription"/>
    <property type="evidence" value="ECO:0007669"/>
    <property type="project" value="InterPro"/>
</dbReference>
<keyword evidence="2" id="KW-0058">Aromatic hydrocarbons catabolism</keyword>
<evidence type="ECO:0000259" key="8">
    <source>
        <dbReference type="PROSITE" id="PS51671"/>
    </source>
</evidence>
<feature type="domain" description="Sigma-54 factor interaction" evidence="7">
    <location>
        <begin position="213"/>
        <end position="443"/>
    </location>
</feature>
<dbReference type="InterPro" id="IPR003593">
    <property type="entry name" value="AAA+_ATPase"/>
</dbReference>
<dbReference type="PROSITE" id="PS51671">
    <property type="entry name" value="ACT"/>
    <property type="match status" value="1"/>
</dbReference>
<evidence type="ECO:0000256" key="5">
    <source>
        <dbReference type="ARBA" id="ARBA00023163"/>
    </source>
</evidence>
<dbReference type="SMART" id="SM00382">
    <property type="entry name" value="AAA"/>
    <property type="match status" value="1"/>
</dbReference>
<keyword evidence="5" id="KW-0804">Transcription</keyword>
<dbReference type="CDD" id="cd00130">
    <property type="entry name" value="PAS"/>
    <property type="match status" value="1"/>
</dbReference>
<dbReference type="Gene3D" id="3.40.50.300">
    <property type="entry name" value="P-loop containing nucleotide triphosphate hydrolases"/>
    <property type="match status" value="1"/>
</dbReference>
<dbReference type="Proteomes" id="UP000516160">
    <property type="component" value="Chromosome"/>
</dbReference>
<dbReference type="GO" id="GO:0003677">
    <property type="term" value="F:DNA binding"/>
    <property type="evidence" value="ECO:0007669"/>
    <property type="project" value="UniProtKB-KW"/>
</dbReference>
<dbReference type="GO" id="GO:0005524">
    <property type="term" value="F:ATP binding"/>
    <property type="evidence" value="ECO:0007669"/>
    <property type="project" value="UniProtKB-KW"/>
</dbReference>
<sequence>MGRGEMAVENKNIKFLVPENRVGMAQEILSALASRQLNIETMEIKPPYISVKVEWDGTSWDEFKTWIKSKIKEISDVTELDMMESEKVAKELQIVINTMGDGIIAVNKNGDMEYYNSKASHLFHITNKDKNLNINQLLPEEYYNPKLDIQDKSNIEVSSKIRNKKVNLLLNVRVIKNSSGKKMGALLIFKEMEEVRKLIQTIARPSMISFDDIIGESDKIKNTILLAKSVSKTEANIMVLGESGTGKELFARAIHLSSNRGNGPFVAVNCSAVPDALLESEFFGYEKGAFTGASNTGKQGLFELATGGSIFLDEIAEIPVHLQAKILRVIQEKALRRIGGEKEIPVDVRIISATHRNLLEMVKESTFREDLYYRLNVIPVQLPPLRERKEDISVLIKHFIKVLGKNSGKTDLHITQRALNELENYHWPGNIRELQNVIERALIFSQDVIDTENLMINNPLATHDTKSYGDSDKIDFPVNLPEIINELESRHIVKASEIYSSSREIAKALGISHTKVISRLKGYNCK</sequence>
<dbReference type="InterPro" id="IPR027417">
    <property type="entry name" value="P-loop_NTPase"/>
</dbReference>
<dbReference type="Gene3D" id="1.10.8.60">
    <property type="match status" value="1"/>
</dbReference>
<dbReference type="EMBL" id="CP058559">
    <property type="protein sequence ID" value="QNO16622.1"/>
    <property type="molecule type" value="Genomic_DNA"/>
</dbReference>
<proteinExistence type="predicted"/>
<dbReference type="InterPro" id="IPR025662">
    <property type="entry name" value="Sigma_54_int_dom_ATP-bd_1"/>
</dbReference>
<accession>A0A7G9WD60</accession>
<dbReference type="Gene3D" id="3.30.450.20">
    <property type="entry name" value="PAS domain"/>
    <property type="match status" value="1"/>
</dbReference>
<dbReference type="InterPro" id="IPR002912">
    <property type="entry name" value="ACT_dom"/>
</dbReference>
<dbReference type="SUPFAM" id="SSF46689">
    <property type="entry name" value="Homeodomain-like"/>
    <property type="match status" value="1"/>
</dbReference>
<dbReference type="PANTHER" id="PTHR32071:SF57">
    <property type="entry name" value="C4-DICARBOXYLATE TRANSPORT TRANSCRIPTIONAL REGULATORY PROTEIN DCTD"/>
    <property type="match status" value="1"/>
</dbReference>
<protein>
    <recommendedName>
        <fullName evidence="6">HTH-type transcriptional regulatory protein TyrR</fullName>
    </recommendedName>
</protein>
<evidence type="ECO:0000256" key="4">
    <source>
        <dbReference type="ARBA" id="ARBA00023015"/>
    </source>
</evidence>
<keyword evidence="4" id="KW-0805">Transcription regulation</keyword>
<keyword evidence="3" id="KW-0067">ATP-binding</keyword>
<dbReference type="InterPro" id="IPR025944">
    <property type="entry name" value="Sigma_54_int_dom_CS"/>
</dbReference>
<dbReference type="InterPro" id="IPR058031">
    <property type="entry name" value="AAA_lid_NorR"/>
</dbReference>
<dbReference type="Gene3D" id="3.30.70.260">
    <property type="match status" value="1"/>
</dbReference>
<evidence type="ECO:0000256" key="1">
    <source>
        <dbReference type="ARBA" id="ARBA00022741"/>
    </source>
</evidence>
<dbReference type="Pfam" id="PF25601">
    <property type="entry name" value="AAA_lid_14"/>
    <property type="match status" value="1"/>
</dbReference>
<dbReference type="PROSITE" id="PS00688">
    <property type="entry name" value="SIGMA54_INTERACT_3"/>
    <property type="match status" value="1"/>
</dbReference>
<gene>
    <name evidence="9" type="ORF">HYG86_05655</name>
</gene>
<dbReference type="InterPro" id="IPR002078">
    <property type="entry name" value="Sigma_54_int"/>
</dbReference>
<dbReference type="AlphaFoldDB" id="A0A7G9WD60"/>
<evidence type="ECO:0000313" key="9">
    <source>
        <dbReference type="EMBL" id="QNO16622.1"/>
    </source>
</evidence>
<evidence type="ECO:0000256" key="6">
    <source>
        <dbReference type="ARBA" id="ARBA00029500"/>
    </source>
</evidence>
<name>A0A7G9WD60_ALKCA</name>
<evidence type="ECO:0000256" key="3">
    <source>
        <dbReference type="ARBA" id="ARBA00022840"/>
    </source>
</evidence>
<keyword evidence="1" id="KW-0547">Nucleotide-binding</keyword>
<dbReference type="InterPro" id="IPR030828">
    <property type="entry name" value="HTH_TyrR"/>
</dbReference>
<feature type="domain" description="ACT" evidence="8">
    <location>
        <begin position="13"/>
        <end position="85"/>
    </location>
</feature>
<dbReference type="SUPFAM" id="SSF52540">
    <property type="entry name" value="P-loop containing nucleoside triphosphate hydrolases"/>
    <property type="match status" value="1"/>
</dbReference>
<dbReference type="PROSITE" id="PS50045">
    <property type="entry name" value="SIGMA54_INTERACT_4"/>
    <property type="match status" value="1"/>
</dbReference>
<dbReference type="PANTHER" id="PTHR32071">
    <property type="entry name" value="TRANSCRIPTIONAL REGULATORY PROTEIN"/>
    <property type="match status" value="1"/>
</dbReference>
<dbReference type="Gene3D" id="1.10.10.60">
    <property type="entry name" value="Homeodomain-like"/>
    <property type="match status" value="1"/>
</dbReference>
<evidence type="ECO:0000259" key="7">
    <source>
        <dbReference type="PROSITE" id="PS50045"/>
    </source>
</evidence>
<dbReference type="CDD" id="cd00009">
    <property type="entry name" value="AAA"/>
    <property type="match status" value="1"/>
</dbReference>
<reference evidence="9 10" key="1">
    <citation type="submission" date="2020-07" db="EMBL/GenBank/DDBJ databases">
        <title>Alkalicella. sp. LB2 genome.</title>
        <authorList>
            <person name="Postec A."/>
            <person name="Quemeneur M."/>
        </authorList>
    </citation>
    <scope>NUCLEOTIDE SEQUENCE [LARGE SCALE GENOMIC DNA]</scope>
    <source>
        <strain evidence="9 10">LB2</strain>
    </source>
</reference>
<evidence type="ECO:0000313" key="10">
    <source>
        <dbReference type="Proteomes" id="UP000516160"/>
    </source>
</evidence>
<organism evidence="9 10">
    <name type="scientific">Alkalicella caledoniensis</name>
    <dbReference type="NCBI Taxonomy" id="2731377"/>
    <lineage>
        <taxon>Bacteria</taxon>
        <taxon>Bacillati</taxon>
        <taxon>Bacillota</taxon>
        <taxon>Clostridia</taxon>
        <taxon>Eubacteriales</taxon>
        <taxon>Proteinivoracaceae</taxon>
        <taxon>Alkalicella</taxon>
    </lineage>
</organism>
<dbReference type="InterPro" id="IPR000014">
    <property type="entry name" value="PAS"/>
</dbReference>
<dbReference type="FunFam" id="3.40.50.300:FF:000006">
    <property type="entry name" value="DNA-binding transcriptional regulator NtrC"/>
    <property type="match status" value="1"/>
</dbReference>
<dbReference type="Pfam" id="PF00158">
    <property type="entry name" value="Sigma54_activat"/>
    <property type="match status" value="1"/>
</dbReference>
<dbReference type="PROSITE" id="PS00675">
    <property type="entry name" value="SIGMA54_INTERACT_1"/>
    <property type="match status" value="1"/>
</dbReference>
<evidence type="ECO:0000256" key="2">
    <source>
        <dbReference type="ARBA" id="ARBA00022797"/>
    </source>
</evidence>
<keyword evidence="10" id="KW-1185">Reference proteome</keyword>
<dbReference type="InterPro" id="IPR009057">
    <property type="entry name" value="Homeodomain-like_sf"/>
</dbReference>
<dbReference type="Pfam" id="PF18024">
    <property type="entry name" value="HTH_50"/>
    <property type="match status" value="1"/>
</dbReference>